<reference evidence="2 3" key="1">
    <citation type="submission" date="2024-09" db="EMBL/GenBank/DDBJ databases">
        <title>Chromosome-scale assembly of Riccia fluitans.</title>
        <authorList>
            <person name="Paukszto L."/>
            <person name="Sawicki J."/>
            <person name="Karawczyk K."/>
            <person name="Piernik-Szablinska J."/>
            <person name="Szczecinska M."/>
            <person name="Mazdziarz M."/>
        </authorList>
    </citation>
    <scope>NUCLEOTIDE SEQUENCE [LARGE SCALE GENOMIC DNA]</scope>
    <source>
        <strain evidence="2">Rf_01</strain>
        <tissue evidence="2">Aerial parts of the thallus</tissue>
    </source>
</reference>
<sequence>MLNVRPRLVTLLQLRPPKYASSFKIVASGKPSQSSNPPPPRRITSNVKQNLQWLKIVKDYQERSTTNSPKPATSYRKKKVEKSDLPAEMFDYEDPTTKLYYTNSGMEIATPVLLVDGYNMCGYWPKLKKYFSRGDLETARQKLLDELVGFSAIKGVKVVVVFDATMSGLSTRKETFQNVDVVYTVETCADSWIEKEVGMLLADGCPKVWVVSSDTLHQHAAFGAGAYIWNCRVLISEIKDAKKELQELLHDDSKYSCRERDVIHLRLHREHSRLPLFCLTRAEQTKADFMI</sequence>
<evidence type="ECO:0000313" key="3">
    <source>
        <dbReference type="Proteomes" id="UP001605036"/>
    </source>
</evidence>
<dbReference type="PANTHER" id="PTHR34547:SF1">
    <property type="entry name" value="YACP-LIKE NYN DOMAIN PROTEIN"/>
    <property type="match status" value="1"/>
</dbReference>
<dbReference type="EMBL" id="JBHFFA010000001">
    <property type="protein sequence ID" value="KAL2652000.1"/>
    <property type="molecule type" value="Genomic_DNA"/>
</dbReference>
<dbReference type="PANTHER" id="PTHR34547">
    <property type="entry name" value="YACP-LIKE NYN DOMAIN PROTEIN"/>
    <property type="match status" value="1"/>
</dbReference>
<organism evidence="2 3">
    <name type="scientific">Riccia fluitans</name>
    <dbReference type="NCBI Taxonomy" id="41844"/>
    <lineage>
        <taxon>Eukaryota</taxon>
        <taxon>Viridiplantae</taxon>
        <taxon>Streptophyta</taxon>
        <taxon>Embryophyta</taxon>
        <taxon>Marchantiophyta</taxon>
        <taxon>Marchantiopsida</taxon>
        <taxon>Marchantiidae</taxon>
        <taxon>Marchantiales</taxon>
        <taxon>Ricciaceae</taxon>
        <taxon>Riccia</taxon>
    </lineage>
</organism>
<proteinExistence type="predicted"/>
<accession>A0ABD1ZL12</accession>
<evidence type="ECO:0000313" key="2">
    <source>
        <dbReference type="EMBL" id="KAL2652000.1"/>
    </source>
</evidence>
<dbReference type="Proteomes" id="UP001605036">
    <property type="component" value="Unassembled WGS sequence"/>
</dbReference>
<feature type="region of interest" description="Disordered" evidence="1">
    <location>
        <begin position="26"/>
        <end position="45"/>
    </location>
</feature>
<gene>
    <name evidence="2" type="ORF">R1flu_020128</name>
</gene>
<name>A0ABD1ZL12_9MARC</name>
<keyword evidence="3" id="KW-1185">Reference proteome</keyword>
<dbReference type="AlphaFoldDB" id="A0ABD1ZL12"/>
<comment type="caution">
    <text evidence="2">The sequence shown here is derived from an EMBL/GenBank/DDBJ whole genome shotgun (WGS) entry which is preliminary data.</text>
</comment>
<dbReference type="InterPro" id="IPR010298">
    <property type="entry name" value="YacP-like"/>
</dbReference>
<dbReference type="Pfam" id="PF05991">
    <property type="entry name" value="NYN_YacP"/>
    <property type="match status" value="1"/>
</dbReference>
<evidence type="ECO:0000256" key="1">
    <source>
        <dbReference type="SAM" id="MobiDB-lite"/>
    </source>
</evidence>
<dbReference type="CDD" id="cd10912">
    <property type="entry name" value="PIN_YacP-like"/>
    <property type="match status" value="1"/>
</dbReference>
<protein>
    <submittedName>
        <fullName evidence="2">Uncharacterized protein</fullName>
    </submittedName>
</protein>